<dbReference type="EMBL" id="ML986971">
    <property type="protein sequence ID" value="KAF2257529.1"/>
    <property type="molecule type" value="Genomic_DNA"/>
</dbReference>
<feature type="compositionally biased region" description="Gly residues" evidence="1">
    <location>
        <begin position="50"/>
        <end position="59"/>
    </location>
</feature>
<feature type="chain" id="PRO_5040242340" evidence="2">
    <location>
        <begin position="22"/>
        <end position="220"/>
    </location>
</feature>
<keyword evidence="2" id="KW-0732">Signal</keyword>
<evidence type="ECO:0000313" key="4">
    <source>
        <dbReference type="Proteomes" id="UP000800093"/>
    </source>
</evidence>
<accession>A0A9P4JUS7</accession>
<reference evidence="4" key="1">
    <citation type="journal article" date="2020" name="Stud. Mycol.">
        <title>101 Dothideomycetes genomes: A test case for predicting lifestyles and emergence of pathogens.</title>
        <authorList>
            <person name="Haridas S."/>
            <person name="Albert R."/>
            <person name="Binder M."/>
            <person name="Bloem J."/>
            <person name="LaButti K."/>
            <person name="Salamov A."/>
            <person name="Andreopoulos B."/>
            <person name="Baker S."/>
            <person name="Barry K."/>
            <person name="Bills G."/>
            <person name="Bluhm B."/>
            <person name="Cannon C."/>
            <person name="Castanera R."/>
            <person name="Culley D."/>
            <person name="Daum C."/>
            <person name="Ezra D."/>
            <person name="Gonzalez J."/>
            <person name="Henrissat B."/>
            <person name="Kuo A."/>
            <person name="Liang C."/>
            <person name="Lipzen A."/>
            <person name="Lutzoni F."/>
            <person name="Magnuson J."/>
            <person name="Mondo S."/>
            <person name="Nolan M."/>
            <person name="Ohm R."/>
            <person name="Pangilinan J."/>
            <person name="Park H.-J."/>
            <person name="Ramirez L."/>
            <person name="Alfaro M."/>
            <person name="Sun H."/>
            <person name="Tritt A."/>
            <person name="Yoshinaga Y."/>
            <person name="Zwiers L.-H."/>
            <person name="Turgeon B."/>
            <person name="Goodwin S."/>
            <person name="Spatafora J."/>
            <person name="Crous P."/>
            <person name="Grigoriev I."/>
        </authorList>
    </citation>
    <scope>NUCLEOTIDE SEQUENCE [LARGE SCALE GENOMIC DNA]</scope>
    <source>
        <strain evidence="4">CBS 304.66</strain>
    </source>
</reference>
<name>A0A9P4JUS7_9PLEO</name>
<feature type="compositionally biased region" description="Polar residues" evidence="1">
    <location>
        <begin position="94"/>
        <end position="111"/>
    </location>
</feature>
<comment type="caution">
    <text evidence="3">The sequence shown here is derived from an EMBL/GenBank/DDBJ whole genome shotgun (WGS) entry which is preliminary data.</text>
</comment>
<dbReference type="OrthoDB" id="3783760at2759"/>
<protein>
    <submittedName>
        <fullName evidence="3">Uncharacterized protein</fullName>
    </submittedName>
</protein>
<feature type="region of interest" description="Disordered" evidence="1">
    <location>
        <begin position="94"/>
        <end position="125"/>
    </location>
</feature>
<feature type="region of interest" description="Disordered" evidence="1">
    <location>
        <begin position="49"/>
        <end position="77"/>
    </location>
</feature>
<feature type="compositionally biased region" description="Pro residues" evidence="1">
    <location>
        <begin position="60"/>
        <end position="70"/>
    </location>
</feature>
<evidence type="ECO:0000313" key="3">
    <source>
        <dbReference type="EMBL" id="KAF2257529.1"/>
    </source>
</evidence>
<proteinExistence type="predicted"/>
<feature type="signal peptide" evidence="2">
    <location>
        <begin position="1"/>
        <end position="21"/>
    </location>
</feature>
<dbReference type="Proteomes" id="UP000800093">
    <property type="component" value="Unassembled WGS sequence"/>
</dbReference>
<evidence type="ECO:0000256" key="1">
    <source>
        <dbReference type="SAM" id="MobiDB-lite"/>
    </source>
</evidence>
<sequence>MFISSIFFLLLTSLLSTLTSSRPLKVSRDLLASSTNLYLVTCSPGPPGGFPGSLPGGLPRGPPRGPPGRGPPVGGIPNIGPNFTAVAYFASPISPNSTQGNSGQELDSSCSPRPWQACQGPPGAEPDKVSIISNPAAKWEGATAQARVFGGQEFEAAIDADAGSKTKSSISGKAKLDNEEFVCFKDGETAIRIWQPDLKARCTTDYWCATLDIGDSSGSM</sequence>
<evidence type="ECO:0000256" key="2">
    <source>
        <dbReference type="SAM" id="SignalP"/>
    </source>
</evidence>
<organism evidence="3 4">
    <name type="scientific">Lojkania enalia</name>
    <dbReference type="NCBI Taxonomy" id="147567"/>
    <lineage>
        <taxon>Eukaryota</taxon>
        <taxon>Fungi</taxon>
        <taxon>Dikarya</taxon>
        <taxon>Ascomycota</taxon>
        <taxon>Pezizomycotina</taxon>
        <taxon>Dothideomycetes</taxon>
        <taxon>Pleosporomycetidae</taxon>
        <taxon>Pleosporales</taxon>
        <taxon>Pleosporales incertae sedis</taxon>
        <taxon>Lojkania</taxon>
    </lineage>
</organism>
<gene>
    <name evidence="3" type="ORF">CC78DRAFT_588416</name>
</gene>
<keyword evidence="4" id="KW-1185">Reference proteome</keyword>
<dbReference type="AlphaFoldDB" id="A0A9P4JUS7"/>